<dbReference type="PANTHER" id="PTHR42715:SF10">
    <property type="entry name" value="BETA-GLUCOSIDASE"/>
    <property type="match status" value="1"/>
</dbReference>
<dbReference type="InterPro" id="IPR001764">
    <property type="entry name" value="Glyco_hydro_3_N"/>
</dbReference>
<evidence type="ECO:0000259" key="5">
    <source>
        <dbReference type="SMART" id="SM01217"/>
    </source>
</evidence>
<dbReference type="InterPro" id="IPR017853">
    <property type="entry name" value="GH"/>
</dbReference>
<dbReference type="AlphaFoldDB" id="R0E513"/>
<dbReference type="GO" id="GO:0005975">
    <property type="term" value="P:carbohydrate metabolic process"/>
    <property type="evidence" value="ECO:0007669"/>
    <property type="project" value="InterPro"/>
</dbReference>
<evidence type="ECO:0000256" key="2">
    <source>
        <dbReference type="ARBA" id="ARBA00022801"/>
    </source>
</evidence>
<evidence type="ECO:0000313" key="7">
    <source>
        <dbReference type="Proteomes" id="UP000013063"/>
    </source>
</evidence>
<dbReference type="InterPro" id="IPR036962">
    <property type="entry name" value="Glyco_hydro_3_N_sf"/>
</dbReference>
<dbReference type="PRINTS" id="PR00133">
    <property type="entry name" value="GLHYDRLASE3"/>
</dbReference>
<accession>R0E513</accession>
<dbReference type="Gene3D" id="3.20.20.300">
    <property type="entry name" value="Glycoside hydrolase, family 3, N-terminal domain"/>
    <property type="match status" value="1"/>
</dbReference>
<gene>
    <name evidence="6" type="ORF">OR37_03481</name>
</gene>
<evidence type="ECO:0000256" key="4">
    <source>
        <dbReference type="SAM" id="SignalP"/>
    </source>
</evidence>
<comment type="caution">
    <text evidence="6">The sequence shown here is derived from an EMBL/GenBank/DDBJ whole genome shotgun (WGS) entry which is preliminary data.</text>
</comment>
<name>R0E513_CAUVI</name>
<dbReference type="SMART" id="SM01217">
    <property type="entry name" value="Fn3_like"/>
    <property type="match status" value="1"/>
</dbReference>
<feature type="compositionally biased region" description="Low complexity" evidence="3">
    <location>
        <begin position="31"/>
        <end position="45"/>
    </location>
</feature>
<reference evidence="6 7" key="1">
    <citation type="journal article" date="2013" name="Genome Announc.">
        <title>Draft Genome Sequence for Caulobacter sp. Strain OR37, a Bacterium Tolerant to Heavy Metals.</title>
        <authorList>
            <person name="Utturkar S.M."/>
            <person name="Bollmann A."/>
            <person name="Brzoska R.M."/>
            <person name="Klingeman D.M."/>
            <person name="Epstein S.E."/>
            <person name="Palumbo A.V."/>
            <person name="Brown S.D."/>
        </authorList>
    </citation>
    <scope>NUCLEOTIDE SEQUENCE [LARGE SCALE GENOMIC DNA]</scope>
    <source>
        <strain evidence="6 7">OR37</strain>
    </source>
</reference>
<evidence type="ECO:0000313" key="6">
    <source>
        <dbReference type="EMBL" id="ENZ80658.1"/>
    </source>
</evidence>
<dbReference type="Pfam" id="PF01915">
    <property type="entry name" value="Glyco_hydro_3_C"/>
    <property type="match status" value="1"/>
</dbReference>
<sequence length="768" mass="80905" precursor="true">MTRTNWRGPRLALLIGASALIASPAYAQAAKPAAPKAPPKASQPAHPWLNPKLSPDRRADLVLKAMTNDEKFTVIFGYFGSDMKPRYARPAASLDASAGYVAGVPRLGLPGQWQTDAGVGVATQGSHQDLRPRTALPSGLATAATWNPELAFKGGAMIGAEARASGFNVQLAGGINLMREPRNGRNFEYGGEDPWLAGTMVAAQIRGIQSNHIVSTIKHYALNAQETGRFVVSSNIGDAEARISDLLAFQFAIERSDPHSVMCAYNRVNGDYACENDWLLNTVLKKDWGYKGYVMSDWGADHSSAKAANAGLDQESAGEAFDKQPFFGAPLKADLAAGAVSQARIDDMARRVLRALFASGAVDHPVTKPATNDLPAAMLAAHAKITQADAEEAIVLLKNDGGLLPLAKTARTIAVIGGHADVGVLSGGGSSQVYPVGGRAVKGLTPATWPGPVIYYPSSPLKALAKRYPGAKVVYDDGTDPARAAKLAAASDIALVFADQWTTESEDVHTLALPKDQDATIDAVASANRKTVVVLTTGGPVLMPWLDKVGAVVEAWYPGTAGGEAIARVLSGEVDASGRLPVSFPRSEADLPRPKLDGLDKAKDQPFDVDYSIEGAAVGYKWYDLKRIQPLFPFGHGLSYSRFAYSNLKAAAVGDKVTVSFDVKNVGPRAGKDVPQVYVSPKAGANGATWEAPKRLAGFQKVALAPGASQHVVLTIDPRLLAVWDGKAHGWSIAAGQYEIALGASSRALSSTAQVSLAARSLPVSPGR</sequence>
<dbReference type="InterPro" id="IPR036881">
    <property type="entry name" value="Glyco_hydro_3_C_sf"/>
</dbReference>
<feature type="region of interest" description="Disordered" evidence="3">
    <location>
        <begin position="31"/>
        <end position="53"/>
    </location>
</feature>
<dbReference type="Pfam" id="PF14310">
    <property type="entry name" value="Fn3-like"/>
    <property type="match status" value="1"/>
</dbReference>
<dbReference type="SUPFAM" id="SSF52279">
    <property type="entry name" value="Beta-D-glucan exohydrolase, C-terminal domain"/>
    <property type="match status" value="1"/>
</dbReference>
<dbReference type="PATRIC" id="fig|1292034.3.peg.3456"/>
<keyword evidence="7" id="KW-1185">Reference proteome</keyword>
<dbReference type="Proteomes" id="UP000013063">
    <property type="component" value="Unassembled WGS sequence"/>
</dbReference>
<feature type="chain" id="PRO_5004340280" evidence="4">
    <location>
        <begin position="28"/>
        <end position="768"/>
    </location>
</feature>
<dbReference type="eggNOG" id="COG1472">
    <property type="taxonomic scope" value="Bacteria"/>
</dbReference>
<dbReference type="InterPro" id="IPR050288">
    <property type="entry name" value="Cellulose_deg_GH3"/>
</dbReference>
<dbReference type="PANTHER" id="PTHR42715">
    <property type="entry name" value="BETA-GLUCOSIDASE"/>
    <property type="match status" value="1"/>
</dbReference>
<feature type="domain" description="Fibronectin type III-like" evidence="5">
    <location>
        <begin position="673"/>
        <end position="746"/>
    </location>
</feature>
<keyword evidence="2 6" id="KW-0378">Hydrolase</keyword>
<dbReference type="Gene3D" id="2.60.40.10">
    <property type="entry name" value="Immunoglobulins"/>
    <property type="match status" value="1"/>
</dbReference>
<dbReference type="EMBL" id="APMP01000028">
    <property type="protein sequence ID" value="ENZ80658.1"/>
    <property type="molecule type" value="Genomic_DNA"/>
</dbReference>
<protein>
    <submittedName>
        <fullName evidence="6">Beta-glucosidase-like glycosyl hydrolase</fullName>
    </submittedName>
</protein>
<dbReference type="RefSeq" id="WP_004622707.1">
    <property type="nucleotide sequence ID" value="NZ_APMP01000028.1"/>
</dbReference>
<proteinExistence type="inferred from homology"/>
<dbReference type="GO" id="GO:0004553">
    <property type="term" value="F:hydrolase activity, hydrolyzing O-glycosyl compounds"/>
    <property type="evidence" value="ECO:0007669"/>
    <property type="project" value="InterPro"/>
</dbReference>
<evidence type="ECO:0000256" key="3">
    <source>
        <dbReference type="SAM" id="MobiDB-lite"/>
    </source>
</evidence>
<dbReference type="Pfam" id="PF00933">
    <property type="entry name" value="Glyco_hydro_3"/>
    <property type="match status" value="1"/>
</dbReference>
<dbReference type="InterPro" id="IPR002772">
    <property type="entry name" value="Glyco_hydro_3_C"/>
</dbReference>
<dbReference type="InterPro" id="IPR026891">
    <property type="entry name" value="Fn3-like"/>
</dbReference>
<dbReference type="STRING" id="1292034.OR37_03481"/>
<dbReference type="InterPro" id="IPR013783">
    <property type="entry name" value="Ig-like_fold"/>
</dbReference>
<dbReference type="Gene3D" id="3.40.50.1700">
    <property type="entry name" value="Glycoside hydrolase family 3 C-terminal domain"/>
    <property type="match status" value="1"/>
</dbReference>
<evidence type="ECO:0000256" key="1">
    <source>
        <dbReference type="ARBA" id="ARBA00005336"/>
    </source>
</evidence>
<dbReference type="SUPFAM" id="SSF51445">
    <property type="entry name" value="(Trans)glycosidases"/>
    <property type="match status" value="1"/>
</dbReference>
<comment type="similarity">
    <text evidence="1">Belongs to the glycosyl hydrolase 3 family.</text>
</comment>
<dbReference type="OrthoDB" id="9781691at2"/>
<keyword evidence="4" id="KW-0732">Signal</keyword>
<organism evidence="6 7">
    <name type="scientific">Caulobacter vibrioides OR37</name>
    <dbReference type="NCBI Taxonomy" id="1292034"/>
    <lineage>
        <taxon>Bacteria</taxon>
        <taxon>Pseudomonadati</taxon>
        <taxon>Pseudomonadota</taxon>
        <taxon>Alphaproteobacteria</taxon>
        <taxon>Caulobacterales</taxon>
        <taxon>Caulobacteraceae</taxon>
        <taxon>Caulobacter</taxon>
    </lineage>
</organism>
<feature type="signal peptide" evidence="4">
    <location>
        <begin position="1"/>
        <end position="27"/>
    </location>
</feature>